<feature type="region of interest" description="Disordered" evidence="1">
    <location>
        <begin position="1073"/>
        <end position="1094"/>
    </location>
</feature>
<accession>A0A8J4SKJ1</accession>
<feature type="compositionally biased region" description="Basic and acidic residues" evidence="1">
    <location>
        <begin position="1026"/>
        <end position="1038"/>
    </location>
</feature>
<feature type="compositionally biased region" description="Basic and acidic residues" evidence="1">
    <location>
        <begin position="563"/>
        <end position="582"/>
    </location>
</feature>
<feature type="compositionally biased region" description="Polar residues" evidence="1">
    <location>
        <begin position="1"/>
        <end position="11"/>
    </location>
</feature>
<feature type="compositionally biased region" description="Acidic residues" evidence="1">
    <location>
        <begin position="552"/>
        <end position="562"/>
    </location>
</feature>
<name>A0A8J4SKJ1_9TREM</name>
<reference evidence="2" key="1">
    <citation type="submission" date="2019-05" db="EMBL/GenBank/DDBJ databases">
        <title>Annotation for the trematode Paragonimus heterotremus.</title>
        <authorList>
            <person name="Choi Y.-J."/>
        </authorList>
    </citation>
    <scope>NUCLEOTIDE SEQUENCE</scope>
    <source>
        <strain evidence="2">LC</strain>
    </source>
</reference>
<feature type="region of interest" description="Disordered" evidence="1">
    <location>
        <begin position="641"/>
        <end position="708"/>
    </location>
</feature>
<evidence type="ECO:0000256" key="1">
    <source>
        <dbReference type="SAM" id="MobiDB-lite"/>
    </source>
</evidence>
<dbReference type="Proteomes" id="UP000748531">
    <property type="component" value="Unassembled WGS sequence"/>
</dbReference>
<feature type="region of interest" description="Disordered" evidence="1">
    <location>
        <begin position="1"/>
        <end position="20"/>
    </location>
</feature>
<feature type="compositionally biased region" description="Polar residues" evidence="1">
    <location>
        <begin position="756"/>
        <end position="767"/>
    </location>
</feature>
<feature type="region of interest" description="Disordered" evidence="1">
    <location>
        <begin position="722"/>
        <end position="769"/>
    </location>
</feature>
<comment type="caution">
    <text evidence="2">The sequence shown here is derived from an EMBL/GenBank/DDBJ whole genome shotgun (WGS) entry which is preliminary data.</text>
</comment>
<feature type="region of interest" description="Disordered" evidence="1">
    <location>
        <begin position="904"/>
        <end position="954"/>
    </location>
</feature>
<feature type="compositionally biased region" description="Polar residues" evidence="1">
    <location>
        <begin position="1039"/>
        <end position="1053"/>
    </location>
</feature>
<feature type="compositionally biased region" description="Polar residues" evidence="1">
    <location>
        <begin position="641"/>
        <end position="653"/>
    </location>
</feature>
<feature type="region of interest" description="Disordered" evidence="1">
    <location>
        <begin position="548"/>
        <end position="623"/>
    </location>
</feature>
<proteinExistence type="predicted"/>
<dbReference type="OrthoDB" id="6284195at2759"/>
<keyword evidence="3" id="KW-1185">Reference proteome</keyword>
<sequence length="1355" mass="150911">MQQQHQMQTEPRQLGGPVLENGKTLACGTNPNWRQFDAQIRELISVLVHTNIAQNDIREDCRYLKHRVSNLEQANSQLYTLIKQRYPEYASSCASLQQPVSSQLQQRAASISFLKSDIEHSGESFHASLEDMITQRAQLISGSHGGSVTQKQSPSPVNADSLSDLRVDTPTYNGSGVLLTVPQSSVSAKSNSALYLHSRRHSSELDYTTTDQTFLDQFIRPAFEETLLRASSTPILPLFDQYSTRFHFFNGLEFLYSTECLHRPLHAFDHFTKSSHSCITSGRLSTDSAQETAHSPSHSRDLALPNNGRVTLDLSGNHLVPHAWLQMSVLPKTSIERHPIGTRSHIILGTRSLPLYLNASSEDLGEKDFNYTRSLRQRTSHVKADETGQFTVPSSPIYGRQIRSYGRPLNPIEEVDSNVQSFYDLIASGNVDKIQHANHECTVIASSSTTVESDNLPSVTFEHSQRNNVSSVICKDQKQRYLHPLRSVHKLSLPNTKSVIYESRQSLDLETMLYQQEQLQKCREAQRNLRYVVFSDTELLTGKFTITSTDDSAIDSGDEEDMQSSRESFRQTDVHSPADKTVHPIQPISHMWIPNDGRGPSVHIPNKCNRLSSQSSTETDDVLLPETVEATSVDEIAQKIYHTQSPVQPGSTEQHTKVSERNKNEDETELEAVTAHTSDQSNDESCDSTTSRPATPDVVNEKNRNNVPPPVIIYRRRFGLSGSGDINTATRTQRSDLLETDDSLEPTSPILAGHSSPENHSSDTDSCVYNPEPETVERPHKNVEFRHAQQFDDHEFRMYGKNVKFSGGSEGDSVAVTLGNVLEFMDDWTSTLTKHTQPVKEASGSLSASVAHSLNTESVCLRNETSKSDRPIVVCSNEQNKISSTTVTDEKSFDLRIKGSSVRVASGNKASSITKETNNHLKAPSHSGSPSSYSNTAYTHTTSRPSTSPRARRTVCSVNNSSLDVVKTKLLTTRQSSGVAIEQNVFRSSPNSPDQQGINMRKYRMHVTPSVIKPERTSASPSSQADGKESFTSRHGSSDESLNANSTSSSNYPLQDVVNRSLVLRGDLHTMDRSTSAAKPLLCPPPIPPRTSSRNHVYQSKAVNITTSIPLESAPAPQHRSSPLCTYSHTRNILDGNTGNAASARSLNLKPALARPNKHSNLVPMGRKGVVINENSRSKSRAAEIDSVHCQPLYSQSFSPIRRFQINQQDSTDYTYNSHPCSKHRSPAQYYTTQEDYRPISTDRYPESSDFIYHSDDKPATVSPQLGKVHQYEQSRYSVGKRLSSAAIVQRDVRSPVRFGLTEMGYKPTVNNQPYSLHQPIGWHSQDSSVINRESYRSPKSRYQSRVYTREQPTG</sequence>
<protein>
    <submittedName>
        <fullName evidence="2">Uncharacterized protein</fullName>
    </submittedName>
</protein>
<feature type="region of interest" description="Disordered" evidence="1">
    <location>
        <begin position="1311"/>
        <end position="1355"/>
    </location>
</feature>
<evidence type="ECO:0000313" key="3">
    <source>
        <dbReference type="Proteomes" id="UP000748531"/>
    </source>
</evidence>
<feature type="compositionally biased region" description="Basic and acidic residues" evidence="1">
    <location>
        <begin position="654"/>
        <end position="665"/>
    </location>
</feature>
<feature type="compositionally biased region" description="Low complexity" evidence="1">
    <location>
        <begin position="925"/>
        <end position="934"/>
    </location>
</feature>
<organism evidence="2 3">
    <name type="scientific">Paragonimus heterotremus</name>
    <dbReference type="NCBI Taxonomy" id="100268"/>
    <lineage>
        <taxon>Eukaryota</taxon>
        <taxon>Metazoa</taxon>
        <taxon>Spiralia</taxon>
        <taxon>Lophotrochozoa</taxon>
        <taxon>Platyhelminthes</taxon>
        <taxon>Trematoda</taxon>
        <taxon>Digenea</taxon>
        <taxon>Plagiorchiida</taxon>
        <taxon>Troglotremata</taxon>
        <taxon>Troglotrematidae</taxon>
        <taxon>Paragonimus</taxon>
    </lineage>
</organism>
<feature type="compositionally biased region" description="Polar residues" evidence="1">
    <location>
        <begin position="1341"/>
        <end position="1355"/>
    </location>
</feature>
<dbReference type="EMBL" id="LUCH01017206">
    <property type="protein sequence ID" value="KAF5395237.1"/>
    <property type="molecule type" value="Genomic_DNA"/>
</dbReference>
<evidence type="ECO:0000313" key="2">
    <source>
        <dbReference type="EMBL" id="KAF5395237.1"/>
    </source>
</evidence>
<gene>
    <name evidence="2" type="ORF">PHET_04289</name>
</gene>
<feature type="region of interest" description="Disordered" evidence="1">
    <location>
        <begin position="1010"/>
        <end position="1053"/>
    </location>
</feature>